<proteinExistence type="predicted"/>
<evidence type="ECO:0008006" key="2">
    <source>
        <dbReference type="Google" id="ProtNLM"/>
    </source>
</evidence>
<dbReference type="AlphaFoldDB" id="A0A0F9QTY5"/>
<sequence length="253" mass="27377">MVANGYRVALAFAGLIFASAAQADIAIYGPGGPTPAFKEAAKAFEKQSGIGVAVTGGPSSKWMEDAKTQADAIYSGSQNMMDDFIVAHGTLLTDTVESLYLRPSAILVRKGNPKGIKGISDLVDRELGLMVVDGAGQVGMWEDVVGRLADVTAMQSFRANIDNLAPNSGAARNTWKEDPSLDAWLIWNHWQIDNPDIADMVPTEPELTIYRDTAIARTEKGRDNDEVTQFIEFIKSDEGAKIFGAHGWQHSFN</sequence>
<dbReference type="EMBL" id="LAZR01001703">
    <property type="protein sequence ID" value="KKN40477.1"/>
    <property type="molecule type" value="Genomic_DNA"/>
</dbReference>
<evidence type="ECO:0000313" key="1">
    <source>
        <dbReference type="EMBL" id="KKN40477.1"/>
    </source>
</evidence>
<dbReference type="SUPFAM" id="SSF53850">
    <property type="entry name" value="Periplasmic binding protein-like II"/>
    <property type="match status" value="1"/>
</dbReference>
<accession>A0A0F9QTY5</accession>
<organism evidence="1">
    <name type="scientific">marine sediment metagenome</name>
    <dbReference type="NCBI Taxonomy" id="412755"/>
    <lineage>
        <taxon>unclassified sequences</taxon>
        <taxon>metagenomes</taxon>
        <taxon>ecological metagenomes</taxon>
    </lineage>
</organism>
<dbReference type="Pfam" id="PF13531">
    <property type="entry name" value="SBP_bac_11"/>
    <property type="match status" value="1"/>
</dbReference>
<gene>
    <name evidence="1" type="ORF">LCGC14_0733120</name>
</gene>
<dbReference type="CDD" id="cd13519">
    <property type="entry name" value="PBP2_PEB3_AcfC"/>
    <property type="match status" value="1"/>
</dbReference>
<protein>
    <recommendedName>
        <fullName evidence="2">PBP domain-containing protein</fullName>
    </recommendedName>
</protein>
<dbReference type="Gene3D" id="3.40.190.10">
    <property type="entry name" value="Periplasmic binding protein-like II"/>
    <property type="match status" value="2"/>
</dbReference>
<name>A0A0F9QTY5_9ZZZZ</name>
<comment type="caution">
    <text evidence="1">The sequence shown here is derived from an EMBL/GenBank/DDBJ whole genome shotgun (WGS) entry which is preliminary data.</text>
</comment>
<reference evidence="1" key="1">
    <citation type="journal article" date="2015" name="Nature">
        <title>Complex archaea that bridge the gap between prokaryotes and eukaryotes.</title>
        <authorList>
            <person name="Spang A."/>
            <person name="Saw J.H."/>
            <person name="Jorgensen S.L."/>
            <person name="Zaremba-Niedzwiedzka K."/>
            <person name="Martijn J."/>
            <person name="Lind A.E."/>
            <person name="van Eijk R."/>
            <person name="Schleper C."/>
            <person name="Guy L."/>
            <person name="Ettema T.J."/>
        </authorList>
    </citation>
    <scope>NUCLEOTIDE SEQUENCE</scope>
</reference>